<sequence>MEALLLRKKRSHNNVSVCKSVERLSAATCLFRLKYCCEGLFTTCTSGNTKNTTFFDWRGMPGQLERLVDKRAWRWDFFMKAAQFKGLPLLLTENLPSRVNNSSL</sequence>
<protein>
    <submittedName>
        <fullName evidence="1">Uncharacterized protein</fullName>
    </submittedName>
</protein>
<dbReference type="Proteomes" id="UP001642484">
    <property type="component" value="Unassembled WGS sequence"/>
</dbReference>
<proteinExistence type="predicted"/>
<evidence type="ECO:0000313" key="2">
    <source>
        <dbReference type="Proteomes" id="UP001642484"/>
    </source>
</evidence>
<name>A0ABP0NE77_9DINO</name>
<accession>A0ABP0NE77</accession>
<evidence type="ECO:0000313" key="1">
    <source>
        <dbReference type="EMBL" id="CAK9060714.1"/>
    </source>
</evidence>
<gene>
    <name evidence="1" type="ORF">CCMP2556_LOCUS29866</name>
</gene>
<comment type="caution">
    <text evidence="1">The sequence shown here is derived from an EMBL/GenBank/DDBJ whole genome shotgun (WGS) entry which is preliminary data.</text>
</comment>
<organism evidence="1 2">
    <name type="scientific">Durusdinium trenchii</name>
    <dbReference type="NCBI Taxonomy" id="1381693"/>
    <lineage>
        <taxon>Eukaryota</taxon>
        <taxon>Sar</taxon>
        <taxon>Alveolata</taxon>
        <taxon>Dinophyceae</taxon>
        <taxon>Suessiales</taxon>
        <taxon>Symbiodiniaceae</taxon>
        <taxon>Durusdinium</taxon>
    </lineage>
</organism>
<keyword evidence="2" id="KW-1185">Reference proteome</keyword>
<dbReference type="EMBL" id="CAXAMN010021546">
    <property type="protein sequence ID" value="CAK9060714.1"/>
    <property type="molecule type" value="Genomic_DNA"/>
</dbReference>
<reference evidence="1 2" key="1">
    <citation type="submission" date="2024-02" db="EMBL/GenBank/DDBJ databases">
        <authorList>
            <person name="Chen Y."/>
            <person name="Shah S."/>
            <person name="Dougan E. K."/>
            <person name="Thang M."/>
            <person name="Chan C."/>
        </authorList>
    </citation>
    <scope>NUCLEOTIDE SEQUENCE [LARGE SCALE GENOMIC DNA]</scope>
</reference>